<sequence length="469" mass="50720">MTAQTATARSPNSLAARDIAHVMHPYTNMVKHEANGPLVIERGKGIYVYDDQGKEYIEGMAGLWCAGLGFSEPALVDAAVEQMRKLPYYHGFGHKTTAPVIALAEKLKSLSPVPVGKVFFAEGGSGANDTLIKLVWYYNNARGKPDKKTILSRTKGYHGVTVATASLTGLIGNHRDFDLPIARIKHVDCPHYYRFAEPGESEADFVARLAANLDAFITAEGPDSIAAFFAEPVMGAGGVIVPPKGYYPAIQAVLKKHDVLSISDEVICGFGRTGKMWGAQTLDYQPDFVSCAKQLSGAYLPISAVLVPEHVYEVIRDNSGKIGTFGHGFTYGGHPVAAAVALRALELYEERDILGHVNTVSPRFQARLRKLADHPLVGEARGVGLIGAVELVADKATRRPFAPAAGIGAACMSFAEEEGLIQRAMGDTLAFCPPMIITESEIDEMFDRFERALQRATEMVERNNLRAAA</sequence>
<dbReference type="InterPro" id="IPR015422">
    <property type="entry name" value="PyrdxlP-dep_Trfase_small"/>
</dbReference>
<dbReference type="RefSeq" id="WP_379726228.1">
    <property type="nucleotide sequence ID" value="NZ_JBHRYJ010000002.1"/>
</dbReference>
<dbReference type="PROSITE" id="PS00600">
    <property type="entry name" value="AA_TRANSFER_CLASS_3"/>
    <property type="match status" value="1"/>
</dbReference>
<dbReference type="Pfam" id="PF00202">
    <property type="entry name" value="Aminotran_3"/>
    <property type="match status" value="1"/>
</dbReference>
<dbReference type="PIRSF" id="PIRSF000521">
    <property type="entry name" value="Transaminase_4ab_Lys_Orn"/>
    <property type="match status" value="1"/>
</dbReference>
<dbReference type="GO" id="GO:0008483">
    <property type="term" value="F:transaminase activity"/>
    <property type="evidence" value="ECO:0007669"/>
    <property type="project" value="UniProtKB-KW"/>
</dbReference>
<comment type="caution">
    <text evidence="6">The sequence shown here is derived from an EMBL/GenBank/DDBJ whole genome shotgun (WGS) entry which is preliminary data.</text>
</comment>
<gene>
    <name evidence="6" type="ORF">ACFOOQ_11420</name>
</gene>
<dbReference type="InterPro" id="IPR005814">
    <property type="entry name" value="Aminotrans_3"/>
</dbReference>
<evidence type="ECO:0000256" key="2">
    <source>
        <dbReference type="ARBA" id="ARBA00022576"/>
    </source>
</evidence>
<keyword evidence="4 5" id="KW-0663">Pyridoxal phosphate</keyword>
<evidence type="ECO:0000256" key="1">
    <source>
        <dbReference type="ARBA" id="ARBA00001933"/>
    </source>
</evidence>
<dbReference type="InterPro" id="IPR015424">
    <property type="entry name" value="PyrdxlP-dep_Trfase"/>
</dbReference>
<dbReference type="InterPro" id="IPR049704">
    <property type="entry name" value="Aminotrans_3_PPA_site"/>
</dbReference>
<dbReference type="CDD" id="cd00610">
    <property type="entry name" value="OAT_like"/>
    <property type="match status" value="1"/>
</dbReference>
<dbReference type="Proteomes" id="UP001595711">
    <property type="component" value="Unassembled WGS sequence"/>
</dbReference>
<accession>A0ABV7VHY8</accession>
<dbReference type="Gene3D" id="3.40.640.10">
    <property type="entry name" value="Type I PLP-dependent aspartate aminotransferase-like (Major domain)"/>
    <property type="match status" value="1"/>
</dbReference>
<dbReference type="InterPro" id="IPR015421">
    <property type="entry name" value="PyrdxlP-dep_Trfase_major"/>
</dbReference>
<dbReference type="SUPFAM" id="SSF53383">
    <property type="entry name" value="PLP-dependent transferases"/>
    <property type="match status" value="1"/>
</dbReference>
<dbReference type="EMBL" id="JBHRYJ010000002">
    <property type="protein sequence ID" value="MFC3676156.1"/>
    <property type="molecule type" value="Genomic_DNA"/>
</dbReference>
<keyword evidence="7" id="KW-1185">Reference proteome</keyword>
<comment type="cofactor">
    <cofactor evidence="1">
        <name>pyridoxal 5'-phosphate</name>
        <dbReference type="ChEBI" id="CHEBI:597326"/>
    </cofactor>
</comment>
<evidence type="ECO:0000313" key="6">
    <source>
        <dbReference type="EMBL" id="MFC3676156.1"/>
    </source>
</evidence>
<protein>
    <submittedName>
        <fullName evidence="6">Aspartate aminotransferase family protein</fullName>
    </submittedName>
</protein>
<organism evidence="6 7">
    <name type="scientific">Ferrovibrio xuzhouensis</name>
    <dbReference type="NCBI Taxonomy" id="1576914"/>
    <lineage>
        <taxon>Bacteria</taxon>
        <taxon>Pseudomonadati</taxon>
        <taxon>Pseudomonadota</taxon>
        <taxon>Alphaproteobacteria</taxon>
        <taxon>Rhodospirillales</taxon>
        <taxon>Rhodospirillaceae</taxon>
        <taxon>Ferrovibrio</taxon>
    </lineage>
</organism>
<keyword evidence="3" id="KW-0808">Transferase</keyword>
<evidence type="ECO:0000256" key="3">
    <source>
        <dbReference type="ARBA" id="ARBA00022679"/>
    </source>
</evidence>
<reference evidence="7" key="1">
    <citation type="journal article" date="2019" name="Int. J. Syst. Evol. Microbiol.">
        <title>The Global Catalogue of Microorganisms (GCM) 10K type strain sequencing project: providing services to taxonomists for standard genome sequencing and annotation.</title>
        <authorList>
            <consortium name="The Broad Institute Genomics Platform"/>
            <consortium name="The Broad Institute Genome Sequencing Center for Infectious Disease"/>
            <person name="Wu L."/>
            <person name="Ma J."/>
        </authorList>
    </citation>
    <scope>NUCLEOTIDE SEQUENCE [LARGE SCALE GENOMIC DNA]</scope>
    <source>
        <strain evidence="7">KCTC 42182</strain>
    </source>
</reference>
<evidence type="ECO:0000256" key="5">
    <source>
        <dbReference type="RuleBase" id="RU003560"/>
    </source>
</evidence>
<proteinExistence type="inferred from homology"/>
<keyword evidence="2 6" id="KW-0032">Aminotransferase</keyword>
<evidence type="ECO:0000313" key="7">
    <source>
        <dbReference type="Proteomes" id="UP001595711"/>
    </source>
</evidence>
<dbReference type="NCBIfam" id="NF004767">
    <property type="entry name" value="PRK06105.1"/>
    <property type="match status" value="1"/>
</dbReference>
<dbReference type="Gene3D" id="3.90.1150.10">
    <property type="entry name" value="Aspartate Aminotransferase, domain 1"/>
    <property type="match status" value="1"/>
</dbReference>
<evidence type="ECO:0000256" key="4">
    <source>
        <dbReference type="ARBA" id="ARBA00022898"/>
    </source>
</evidence>
<dbReference type="PANTHER" id="PTHR42684:SF3">
    <property type="entry name" value="ADENOSYLMETHIONINE-8-AMINO-7-OXONONANOATE AMINOTRANSFERASE"/>
    <property type="match status" value="1"/>
</dbReference>
<comment type="similarity">
    <text evidence="5">Belongs to the class-III pyridoxal-phosphate-dependent aminotransferase family.</text>
</comment>
<name>A0ABV7VHY8_9PROT</name>
<dbReference type="NCBIfam" id="NF005682">
    <property type="entry name" value="PRK07480.1"/>
    <property type="match status" value="1"/>
</dbReference>
<dbReference type="PANTHER" id="PTHR42684">
    <property type="entry name" value="ADENOSYLMETHIONINE-8-AMINO-7-OXONONANOATE AMINOTRANSFERASE"/>
    <property type="match status" value="1"/>
</dbReference>